<dbReference type="Proteomes" id="UP001151518">
    <property type="component" value="Unassembled WGS sequence"/>
</dbReference>
<comment type="similarity">
    <text evidence="3">Belongs to the translin family.</text>
</comment>
<feature type="compositionally biased region" description="Basic and acidic residues" evidence="6">
    <location>
        <begin position="1"/>
        <end position="25"/>
    </location>
</feature>
<dbReference type="GO" id="GO:0005634">
    <property type="term" value="C:nucleus"/>
    <property type="evidence" value="ECO:0007669"/>
    <property type="project" value="UniProtKB-SubCell"/>
</dbReference>
<evidence type="ECO:0000256" key="1">
    <source>
        <dbReference type="ARBA" id="ARBA00004123"/>
    </source>
</evidence>
<dbReference type="PANTHER" id="PTHR10741">
    <property type="entry name" value="TRANSLIN AND TRANSLIN ASSOCIATED PROTEIN X"/>
    <property type="match status" value="1"/>
</dbReference>
<dbReference type="OrthoDB" id="31005at2759"/>
<evidence type="ECO:0000256" key="4">
    <source>
        <dbReference type="ARBA" id="ARBA00022490"/>
    </source>
</evidence>
<protein>
    <recommendedName>
        <fullName evidence="9">Translin</fullName>
    </recommendedName>
</protein>
<dbReference type="EMBL" id="JANBTW010000034">
    <property type="protein sequence ID" value="KAJ2677164.1"/>
    <property type="molecule type" value="Genomic_DNA"/>
</dbReference>
<evidence type="ECO:0008006" key="9">
    <source>
        <dbReference type="Google" id="ProtNLM"/>
    </source>
</evidence>
<keyword evidence="4" id="KW-0963">Cytoplasm</keyword>
<dbReference type="CDD" id="cd14820">
    <property type="entry name" value="TRAX"/>
    <property type="match status" value="1"/>
</dbReference>
<comment type="subcellular location">
    <subcellularLocation>
        <location evidence="2">Cytoplasm</location>
    </subcellularLocation>
    <subcellularLocation>
        <location evidence="1">Nucleus</location>
    </subcellularLocation>
</comment>
<reference evidence="7" key="1">
    <citation type="submission" date="2022-07" db="EMBL/GenBank/DDBJ databases">
        <title>Phylogenomic reconstructions and comparative analyses of Kickxellomycotina fungi.</title>
        <authorList>
            <person name="Reynolds N.K."/>
            <person name="Stajich J.E."/>
            <person name="Barry K."/>
            <person name="Grigoriev I.V."/>
            <person name="Crous P."/>
            <person name="Smith M.E."/>
        </authorList>
    </citation>
    <scope>NUCLEOTIDE SEQUENCE</scope>
    <source>
        <strain evidence="7">NRRL 3115</strain>
    </source>
</reference>
<dbReference type="InterPro" id="IPR002848">
    <property type="entry name" value="Translin_fam"/>
</dbReference>
<name>A0A9W8KWP7_9FUNG</name>
<dbReference type="SUPFAM" id="SSF74784">
    <property type="entry name" value="Translin"/>
    <property type="match status" value="1"/>
</dbReference>
<evidence type="ECO:0000256" key="6">
    <source>
        <dbReference type="SAM" id="MobiDB-lite"/>
    </source>
</evidence>
<comment type="caution">
    <text evidence="7">The sequence shown here is derived from an EMBL/GenBank/DDBJ whole genome shotgun (WGS) entry which is preliminary data.</text>
</comment>
<evidence type="ECO:0000313" key="8">
    <source>
        <dbReference type="Proteomes" id="UP001151518"/>
    </source>
</evidence>
<dbReference type="GO" id="GO:0005737">
    <property type="term" value="C:cytoplasm"/>
    <property type="evidence" value="ECO:0007669"/>
    <property type="project" value="UniProtKB-SubCell"/>
</dbReference>
<accession>A0A9W8KWP7</accession>
<evidence type="ECO:0000313" key="7">
    <source>
        <dbReference type="EMBL" id="KAJ2677164.1"/>
    </source>
</evidence>
<sequence length="260" mass="29044">MDTMDTMDKMDTHQTTERSTKKPRLDNNTSETKQAILASFAQYRNSLDRHYDQRERVIKCSRDITAQSKKIVFALLRITQDGRERAFAEAHAHHTKVLAMLQKVSVELQGSDAFKYNRQVSPGIQEYIEAVALWGFLDDGRLITKEEAQRGLAVEVTDEDYVLGICDLPGEVNRYCINAIGKGDHDAVKQCVGFLRVLKEGVGLLGQGRIRDLDKKLGVLESSLGKAEAAYYSMAIRHSEMSSAAAGSENKPSLCHHLEA</sequence>
<dbReference type="Gene3D" id="1.20.58.200">
    <property type="entry name" value="Translin, domain 2"/>
    <property type="match status" value="1"/>
</dbReference>
<evidence type="ECO:0000256" key="3">
    <source>
        <dbReference type="ARBA" id="ARBA00005902"/>
    </source>
</evidence>
<dbReference type="Gene3D" id="1.20.58.190">
    <property type="entry name" value="Translin, domain 1"/>
    <property type="match status" value="1"/>
</dbReference>
<keyword evidence="5" id="KW-0539">Nucleus</keyword>
<organism evidence="7 8">
    <name type="scientific">Coemansia spiralis</name>
    <dbReference type="NCBI Taxonomy" id="417178"/>
    <lineage>
        <taxon>Eukaryota</taxon>
        <taxon>Fungi</taxon>
        <taxon>Fungi incertae sedis</taxon>
        <taxon>Zoopagomycota</taxon>
        <taxon>Kickxellomycotina</taxon>
        <taxon>Kickxellomycetes</taxon>
        <taxon>Kickxellales</taxon>
        <taxon>Kickxellaceae</taxon>
        <taxon>Coemansia</taxon>
    </lineage>
</organism>
<evidence type="ECO:0000256" key="2">
    <source>
        <dbReference type="ARBA" id="ARBA00004496"/>
    </source>
</evidence>
<dbReference type="InterPro" id="IPR016068">
    <property type="entry name" value="Translin_N"/>
</dbReference>
<dbReference type="Pfam" id="PF01997">
    <property type="entry name" value="Translin"/>
    <property type="match status" value="1"/>
</dbReference>
<dbReference type="InterPro" id="IPR036081">
    <property type="entry name" value="Translin_sf"/>
</dbReference>
<proteinExistence type="inferred from homology"/>
<dbReference type="GO" id="GO:0043565">
    <property type="term" value="F:sequence-specific DNA binding"/>
    <property type="evidence" value="ECO:0007669"/>
    <property type="project" value="InterPro"/>
</dbReference>
<evidence type="ECO:0000256" key="5">
    <source>
        <dbReference type="ARBA" id="ARBA00023242"/>
    </source>
</evidence>
<feature type="region of interest" description="Disordered" evidence="6">
    <location>
        <begin position="1"/>
        <end position="30"/>
    </location>
</feature>
<gene>
    <name evidence="7" type="ORF">GGI25_003260</name>
</gene>
<dbReference type="AlphaFoldDB" id="A0A9W8KWP7"/>
<dbReference type="InterPro" id="IPR016069">
    <property type="entry name" value="Translin_C"/>
</dbReference>